<proteinExistence type="predicted"/>
<dbReference type="EMBL" id="MU003519">
    <property type="protein sequence ID" value="KAF2467757.1"/>
    <property type="molecule type" value="Genomic_DNA"/>
</dbReference>
<reference evidence="1" key="1">
    <citation type="journal article" date="2020" name="Stud. Mycol.">
        <title>101 Dothideomycetes genomes: a test case for predicting lifestyles and emergence of pathogens.</title>
        <authorList>
            <person name="Haridas S."/>
            <person name="Albert R."/>
            <person name="Binder M."/>
            <person name="Bloem J."/>
            <person name="Labutti K."/>
            <person name="Salamov A."/>
            <person name="Andreopoulos B."/>
            <person name="Baker S."/>
            <person name="Barry K."/>
            <person name="Bills G."/>
            <person name="Bluhm B."/>
            <person name="Cannon C."/>
            <person name="Castanera R."/>
            <person name="Culley D."/>
            <person name="Daum C."/>
            <person name="Ezra D."/>
            <person name="Gonzalez J."/>
            <person name="Henrissat B."/>
            <person name="Kuo A."/>
            <person name="Liang C."/>
            <person name="Lipzen A."/>
            <person name="Lutzoni F."/>
            <person name="Magnuson J."/>
            <person name="Mondo S."/>
            <person name="Nolan M."/>
            <person name="Ohm R."/>
            <person name="Pangilinan J."/>
            <person name="Park H.-J."/>
            <person name="Ramirez L."/>
            <person name="Alfaro M."/>
            <person name="Sun H."/>
            <person name="Tritt A."/>
            <person name="Yoshinaga Y."/>
            <person name="Zwiers L.-H."/>
            <person name="Turgeon B."/>
            <person name="Goodwin S."/>
            <person name="Spatafora J."/>
            <person name="Crous P."/>
            <person name="Grigoriev I."/>
        </authorList>
    </citation>
    <scope>NUCLEOTIDE SEQUENCE</scope>
    <source>
        <strain evidence="1">ATCC 200398</strain>
    </source>
</reference>
<evidence type="ECO:0000313" key="2">
    <source>
        <dbReference type="Proteomes" id="UP000799755"/>
    </source>
</evidence>
<evidence type="ECO:0000313" key="1">
    <source>
        <dbReference type="EMBL" id="KAF2467757.1"/>
    </source>
</evidence>
<name>A0ACB6QN87_9PLEO</name>
<organism evidence="1 2">
    <name type="scientific">Lindgomyces ingoldianus</name>
    <dbReference type="NCBI Taxonomy" id="673940"/>
    <lineage>
        <taxon>Eukaryota</taxon>
        <taxon>Fungi</taxon>
        <taxon>Dikarya</taxon>
        <taxon>Ascomycota</taxon>
        <taxon>Pezizomycotina</taxon>
        <taxon>Dothideomycetes</taxon>
        <taxon>Pleosporomycetidae</taxon>
        <taxon>Pleosporales</taxon>
        <taxon>Lindgomycetaceae</taxon>
        <taxon>Lindgomyces</taxon>
    </lineage>
</organism>
<gene>
    <name evidence="1" type="ORF">BDR25DRAFT_374620</name>
</gene>
<accession>A0ACB6QN87</accession>
<comment type="caution">
    <text evidence="1">The sequence shown here is derived from an EMBL/GenBank/DDBJ whole genome shotgun (WGS) entry which is preliminary data.</text>
</comment>
<protein>
    <submittedName>
        <fullName evidence="1">Uncharacterized protein</fullName>
    </submittedName>
</protein>
<sequence length="188" mass="21207">MIRRNHMRNAVNQAPTPNSYTVLSDSKAAIQAIANPQRQSGHHIIQRTLIEAERLSKDSNIKLQLAWVPGHQDICQENTCANCTTDDLGAKQTYRRKCERATPGSIATAKDSENCRTKPTSAEKETLAHVFIDFPRLQGFRQRLRIWIGPRINSMTSMISKDIVKKELDAILEFAEKSGRFCSRDAAQ</sequence>
<dbReference type="Proteomes" id="UP000799755">
    <property type="component" value="Unassembled WGS sequence"/>
</dbReference>
<keyword evidence="2" id="KW-1185">Reference proteome</keyword>